<feature type="chain" id="PRO_5038622220" evidence="4">
    <location>
        <begin position="31"/>
        <end position="453"/>
    </location>
</feature>
<dbReference type="PANTHER" id="PTHR30061">
    <property type="entry name" value="MALTOSE-BINDING PERIPLASMIC PROTEIN"/>
    <property type="match status" value="1"/>
</dbReference>
<dbReference type="InterPro" id="IPR006059">
    <property type="entry name" value="SBP"/>
</dbReference>
<keyword evidence="6" id="KW-1185">Reference proteome</keyword>
<dbReference type="EMBL" id="BMIS01000003">
    <property type="protein sequence ID" value="GGE63817.1"/>
    <property type="molecule type" value="Genomic_DNA"/>
</dbReference>
<dbReference type="PANTHER" id="PTHR30061:SF50">
    <property type="entry name" value="MALTOSE_MALTODEXTRIN-BINDING PERIPLASMIC PROTEIN"/>
    <property type="match status" value="1"/>
</dbReference>
<dbReference type="PROSITE" id="PS51257">
    <property type="entry name" value="PROKAR_LIPOPROTEIN"/>
    <property type="match status" value="1"/>
</dbReference>
<comment type="similarity">
    <text evidence="1">Belongs to the bacterial solute-binding protein 1 family.</text>
</comment>
<evidence type="ECO:0000256" key="2">
    <source>
        <dbReference type="ARBA" id="ARBA00022448"/>
    </source>
</evidence>
<dbReference type="RefSeq" id="WP_188683068.1">
    <property type="nucleotide sequence ID" value="NZ_BMIS01000003.1"/>
</dbReference>
<sequence>MKVTATALRSRSRCSLGAAAAAALALSACGIQDSEGTVDLDYWLWDANQLLPYQECIDAFEQKNPDINVRISQYGFDDYWTKLTAGFVAGTGPDVFTDHLARYGEYVQRDLLLDLDTQEATSRIQPEEFQEGLADLWTGPDGNRYGMPKDFDAVGLFYDTGTIEEAGLDPDDLKDLDWNPEDGGTFEEVIARLSVDANGVRGDEEGFDPDNVAVYGLASNGSGGADGQTQWSWLAGANGWAHTNADVWGDEYNFDDPALHETLDWYFGLVEKGFLAPYEEVGTDPNLQQQLGSGQAALAADGSWMVNTFAGLEGIDLGIAPVPSGPAGHPVSMYNGLADSISAQSENPAEAAELVAYLASTQCQNIVADAMIVFPARPESTDRAAQAFAEQGIDVSPFTDLIEEQNTLYFPVTDQFGSINSFMEPIMDEIYIGNRDPETLIDANERVNSLLED</sequence>
<reference evidence="5" key="2">
    <citation type="submission" date="2020-09" db="EMBL/GenBank/DDBJ databases">
        <authorList>
            <person name="Sun Q."/>
            <person name="Zhou Y."/>
        </authorList>
    </citation>
    <scope>NUCLEOTIDE SEQUENCE</scope>
    <source>
        <strain evidence="5">CGMCC 1.15388</strain>
    </source>
</reference>
<comment type="caution">
    <text evidence="5">The sequence shown here is derived from an EMBL/GenBank/DDBJ whole genome shotgun (WGS) entry which is preliminary data.</text>
</comment>
<evidence type="ECO:0000256" key="4">
    <source>
        <dbReference type="SAM" id="SignalP"/>
    </source>
</evidence>
<evidence type="ECO:0000256" key="3">
    <source>
        <dbReference type="ARBA" id="ARBA00022729"/>
    </source>
</evidence>
<organism evidence="5 6">
    <name type="scientific">Nesterenkonia cremea</name>
    <dbReference type="NCBI Taxonomy" id="1882340"/>
    <lineage>
        <taxon>Bacteria</taxon>
        <taxon>Bacillati</taxon>
        <taxon>Actinomycetota</taxon>
        <taxon>Actinomycetes</taxon>
        <taxon>Micrococcales</taxon>
        <taxon>Micrococcaceae</taxon>
        <taxon>Nesterenkonia</taxon>
    </lineage>
</organism>
<keyword evidence="3 4" id="KW-0732">Signal</keyword>
<dbReference type="SUPFAM" id="SSF53850">
    <property type="entry name" value="Periplasmic binding protein-like II"/>
    <property type="match status" value="1"/>
</dbReference>
<reference evidence="5" key="1">
    <citation type="journal article" date="2014" name="Int. J. Syst. Evol. Microbiol.">
        <title>Complete genome sequence of Corynebacterium casei LMG S-19264T (=DSM 44701T), isolated from a smear-ripened cheese.</title>
        <authorList>
            <consortium name="US DOE Joint Genome Institute (JGI-PGF)"/>
            <person name="Walter F."/>
            <person name="Albersmeier A."/>
            <person name="Kalinowski J."/>
            <person name="Ruckert C."/>
        </authorList>
    </citation>
    <scope>NUCLEOTIDE SEQUENCE</scope>
    <source>
        <strain evidence="5">CGMCC 1.15388</strain>
    </source>
</reference>
<dbReference type="GO" id="GO:1901982">
    <property type="term" value="F:maltose binding"/>
    <property type="evidence" value="ECO:0007669"/>
    <property type="project" value="TreeGrafter"/>
</dbReference>
<evidence type="ECO:0000313" key="6">
    <source>
        <dbReference type="Proteomes" id="UP000633136"/>
    </source>
</evidence>
<accession>A0A917APH8</accession>
<dbReference type="GO" id="GO:0015768">
    <property type="term" value="P:maltose transport"/>
    <property type="evidence" value="ECO:0007669"/>
    <property type="project" value="TreeGrafter"/>
</dbReference>
<dbReference type="Proteomes" id="UP000633136">
    <property type="component" value="Unassembled WGS sequence"/>
</dbReference>
<dbReference type="GO" id="GO:0055052">
    <property type="term" value="C:ATP-binding cassette (ABC) transporter complex, substrate-binding subunit-containing"/>
    <property type="evidence" value="ECO:0007669"/>
    <property type="project" value="TreeGrafter"/>
</dbReference>
<dbReference type="Gene3D" id="3.40.190.10">
    <property type="entry name" value="Periplasmic binding protein-like II"/>
    <property type="match status" value="1"/>
</dbReference>
<protein>
    <submittedName>
        <fullName evidence="5">Sugar ABC transporter substrate-binding protein</fullName>
    </submittedName>
</protein>
<dbReference type="Pfam" id="PF13416">
    <property type="entry name" value="SBP_bac_8"/>
    <property type="match status" value="1"/>
</dbReference>
<keyword evidence="2" id="KW-0813">Transport</keyword>
<feature type="signal peptide" evidence="4">
    <location>
        <begin position="1"/>
        <end position="30"/>
    </location>
</feature>
<dbReference type="AlphaFoldDB" id="A0A917APH8"/>
<name>A0A917APH8_9MICC</name>
<proteinExistence type="inferred from homology"/>
<evidence type="ECO:0000313" key="5">
    <source>
        <dbReference type="EMBL" id="GGE63817.1"/>
    </source>
</evidence>
<gene>
    <name evidence="5" type="ORF">GCM10011401_08680</name>
</gene>
<dbReference type="CDD" id="cd13585">
    <property type="entry name" value="PBP2_TMBP_like"/>
    <property type="match status" value="1"/>
</dbReference>
<evidence type="ECO:0000256" key="1">
    <source>
        <dbReference type="ARBA" id="ARBA00008520"/>
    </source>
</evidence>
<dbReference type="GO" id="GO:0042956">
    <property type="term" value="P:maltodextrin transmembrane transport"/>
    <property type="evidence" value="ECO:0007669"/>
    <property type="project" value="TreeGrafter"/>
</dbReference>